<sequence>MKTEKVNYKNENVDGVNIAYRETGNKSNPTILLLGGFPSSSIIFRPLIEELKNDFHLIAPDYPGFGNSEVPSKDKFEYTFENISKIIEKFIDQIGLKKFSLYAFDYGGPIGFRIAARRPEFIETLIVQNANAYVEGIGRGFDNLMPFLNNRNDITEQPIRSLFSLDGIKIFYFAGAENPELINPDTYFSDLHFLSRPGLIDIHLDILENYPTNIGQYDNWHSYFKTHQPATLLVWGKNDPFFPESAARAFQKDLNNTELYLYNTGHSALEEFGIEIAENVKTFLNKNIK</sequence>
<organism evidence="3 4">
    <name type="scientific">Flavobacterium taihuense</name>
    <dbReference type="NCBI Taxonomy" id="2857508"/>
    <lineage>
        <taxon>Bacteria</taxon>
        <taxon>Pseudomonadati</taxon>
        <taxon>Bacteroidota</taxon>
        <taxon>Flavobacteriia</taxon>
        <taxon>Flavobacteriales</taxon>
        <taxon>Flavobacteriaceae</taxon>
        <taxon>Flavobacterium</taxon>
    </lineage>
</organism>
<evidence type="ECO:0000313" key="3">
    <source>
        <dbReference type="EMBL" id="MBW4360639.1"/>
    </source>
</evidence>
<dbReference type="PANTHER" id="PTHR42977:SF3">
    <property type="entry name" value="AB HYDROLASE-1 DOMAIN-CONTAINING PROTEIN"/>
    <property type="match status" value="1"/>
</dbReference>
<evidence type="ECO:0000259" key="2">
    <source>
        <dbReference type="Pfam" id="PF00561"/>
    </source>
</evidence>
<comment type="caution">
    <text evidence="3">The sequence shown here is derived from an EMBL/GenBank/DDBJ whole genome shotgun (WGS) entry which is preliminary data.</text>
</comment>
<dbReference type="EMBL" id="JAHWYN010000006">
    <property type="protein sequence ID" value="MBW4360639.1"/>
    <property type="molecule type" value="Genomic_DNA"/>
</dbReference>
<accession>A0ABS6XVN0</accession>
<reference evidence="3 4" key="1">
    <citation type="submission" date="2021-07" db="EMBL/GenBank/DDBJ databases">
        <title>Flavobacterium sp. nov. isolated from sediment on the Taihu Lake.</title>
        <authorList>
            <person name="Qu J.-H."/>
        </authorList>
    </citation>
    <scope>NUCLEOTIDE SEQUENCE [LARGE SCALE GENOMIC DNA]</scope>
    <source>
        <strain evidence="3 4">NAS39</strain>
    </source>
</reference>
<feature type="domain" description="AB hydrolase-1" evidence="2">
    <location>
        <begin position="29"/>
        <end position="132"/>
    </location>
</feature>
<keyword evidence="4" id="KW-1185">Reference proteome</keyword>
<keyword evidence="1 3" id="KW-0378">Hydrolase</keyword>
<dbReference type="GO" id="GO:0016787">
    <property type="term" value="F:hydrolase activity"/>
    <property type="evidence" value="ECO:0007669"/>
    <property type="project" value="UniProtKB-KW"/>
</dbReference>
<dbReference type="PANTHER" id="PTHR42977">
    <property type="entry name" value="HYDROLASE-RELATED"/>
    <property type="match status" value="1"/>
</dbReference>
<dbReference type="Proteomes" id="UP000812031">
    <property type="component" value="Unassembled WGS sequence"/>
</dbReference>
<dbReference type="InterPro" id="IPR000073">
    <property type="entry name" value="AB_hydrolase_1"/>
</dbReference>
<dbReference type="RefSeq" id="WP_219317118.1">
    <property type="nucleotide sequence ID" value="NZ_JAHWYN010000006.1"/>
</dbReference>
<dbReference type="Pfam" id="PF00561">
    <property type="entry name" value="Abhydrolase_1"/>
    <property type="match status" value="1"/>
</dbReference>
<evidence type="ECO:0000256" key="1">
    <source>
        <dbReference type="ARBA" id="ARBA00022801"/>
    </source>
</evidence>
<proteinExistence type="predicted"/>
<name>A0ABS6XVN0_9FLAO</name>
<evidence type="ECO:0000313" key="4">
    <source>
        <dbReference type="Proteomes" id="UP000812031"/>
    </source>
</evidence>
<protein>
    <submittedName>
        <fullName evidence="3">Alpha/beta hydrolase</fullName>
    </submittedName>
</protein>
<dbReference type="InterPro" id="IPR051340">
    <property type="entry name" value="Haloalkane_dehalogenase"/>
</dbReference>
<gene>
    <name evidence="3" type="ORF">KZH69_09110</name>
</gene>